<gene>
    <name evidence="2" type="ORF">INT45_003020</name>
</gene>
<keyword evidence="1" id="KW-0233">DNA recombination</keyword>
<dbReference type="OrthoDB" id="2257766at2759"/>
<keyword evidence="3" id="KW-1185">Reference proteome</keyword>
<dbReference type="Gene3D" id="1.10.443.10">
    <property type="entry name" value="Intergrase catalytic core"/>
    <property type="match status" value="1"/>
</dbReference>
<dbReference type="SUPFAM" id="SSF56349">
    <property type="entry name" value="DNA breaking-rejoining enzymes"/>
    <property type="match status" value="1"/>
</dbReference>
<protein>
    <recommendedName>
        <fullName evidence="4">Tyr recombinase domain-containing protein</fullName>
    </recommendedName>
</protein>
<dbReference type="InterPro" id="IPR013762">
    <property type="entry name" value="Integrase-like_cat_sf"/>
</dbReference>
<evidence type="ECO:0000256" key="1">
    <source>
        <dbReference type="ARBA" id="ARBA00023172"/>
    </source>
</evidence>
<evidence type="ECO:0000313" key="2">
    <source>
        <dbReference type="EMBL" id="KAG2211412.1"/>
    </source>
</evidence>
<accession>A0A8H7RI40</accession>
<dbReference type="EMBL" id="JAEPRB010000824">
    <property type="protein sequence ID" value="KAG2211412.1"/>
    <property type="molecule type" value="Genomic_DNA"/>
</dbReference>
<dbReference type="GO" id="GO:0015074">
    <property type="term" value="P:DNA integration"/>
    <property type="evidence" value="ECO:0007669"/>
    <property type="project" value="InterPro"/>
</dbReference>
<dbReference type="GO" id="GO:0006310">
    <property type="term" value="P:DNA recombination"/>
    <property type="evidence" value="ECO:0007669"/>
    <property type="project" value="UniProtKB-KW"/>
</dbReference>
<organism evidence="2 3">
    <name type="scientific">Circinella minor</name>
    <dbReference type="NCBI Taxonomy" id="1195481"/>
    <lineage>
        <taxon>Eukaryota</taxon>
        <taxon>Fungi</taxon>
        <taxon>Fungi incertae sedis</taxon>
        <taxon>Mucoromycota</taxon>
        <taxon>Mucoromycotina</taxon>
        <taxon>Mucoromycetes</taxon>
        <taxon>Mucorales</taxon>
        <taxon>Lichtheimiaceae</taxon>
        <taxon>Circinella</taxon>
    </lineage>
</organism>
<dbReference type="GO" id="GO:0003677">
    <property type="term" value="F:DNA binding"/>
    <property type="evidence" value="ECO:0007669"/>
    <property type="project" value="InterPro"/>
</dbReference>
<proteinExistence type="predicted"/>
<sequence length="163" mass="18527">MCPVTTLYTFLQRTSKIRVQLPEDHTIFLTYLDQDKSSTLIRPATVANWVSSIMTKAGINRRIYKPHSIRATSSTKAVEKGHTIKEVKQHANWSQKANTFEKYYYKPLAQQSKSTNIINSIFSHAENHTTLNDRAEPTRIVVGTTNNTEVGEAKSRNVVHLPK</sequence>
<reference evidence="2 3" key="1">
    <citation type="submission" date="2020-12" db="EMBL/GenBank/DDBJ databases">
        <title>Metabolic potential, ecology and presence of endohyphal bacteria is reflected in genomic diversity of Mucoromycotina.</title>
        <authorList>
            <person name="Muszewska A."/>
            <person name="Okrasinska A."/>
            <person name="Steczkiewicz K."/>
            <person name="Drgas O."/>
            <person name="Orlowska M."/>
            <person name="Perlinska-Lenart U."/>
            <person name="Aleksandrzak-Piekarczyk T."/>
            <person name="Szatraj K."/>
            <person name="Zielenkiewicz U."/>
            <person name="Pilsyk S."/>
            <person name="Malc E."/>
            <person name="Mieczkowski P."/>
            <person name="Kruszewska J.S."/>
            <person name="Biernat P."/>
            <person name="Pawlowska J."/>
        </authorList>
    </citation>
    <scope>NUCLEOTIDE SEQUENCE [LARGE SCALE GENOMIC DNA]</scope>
    <source>
        <strain evidence="2 3">CBS 142.35</strain>
    </source>
</reference>
<comment type="caution">
    <text evidence="2">The sequence shown here is derived from an EMBL/GenBank/DDBJ whole genome shotgun (WGS) entry which is preliminary data.</text>
</comment>
<dbReference type="Proteomes" id="UP000646827">
    <property type="component" value="Unassembled WGS sequence"/>
</dbReference>
<evidence type="ECO:0000313" key="3">
    <source>
        <dbReference type="Proteomes" id="UP000646827"/>
    </source>
</evidence>
<dbReference type="InterPro" id="IPR011010">
    <property type="entry name" value="DNA_brk_join_enz"/>
</dbReference>
<dbReference type="AlphaFoldDB" id="A0A8H7RI40"/>
<evidence type="ECO:0008006" key="4">
    <source>
        <dbReference type="Google" id="ProtNLM"/>
    </source>
</evidence>
<name>A0A8H7RI40_9FUNG</name>